<keyword evidence="2" id="KW-1185">Reference proteome</keyword>
<evidence type="ECO:0008006" key="3">
    <source>
        <dbReference type="Google" id="ProtNLM"/>
    </source>
</evidence>
<dbReference type="RefSeq" id="WP_012472322.1">
    <property type="nucleotide sequence ID" value="NC_010830.1"/>
</dbReference>
<dbReference type="EMBL" id="CP001102">
    <property type="protein sequence ID" value="ACE05552.1"/>
    <property type="molecule type" value="Genomic_DNA"/>
</dbReference>
<dbReference type="KEGG" id="aas:Aasi_0104"/>
<protein>
    <recommendedName>
        <fullName evidence="3">Cell division protein ZapA</fullName>
    </recommendedName>
</protein>
<dbReference type="Proteomes" id="UP000001227">
    <property type="component" value="Chromosome"/>
</dbReference>
<dbReference type="OrthoDB" id="1495773at2"/>
<proteinExistence type="predicted"/>
<gene>
    <name evidence="1" type="ordered locus">Aasi_0104</name>
</gene>
<dbReference type="InterPro" id="IPR036192">
    <property type="entry name" value="Cell_div_ZapA-like_sf"/>
</dbReference>
<dbReference type="eggNOG" id="COG3027">
    <property type="taxonomic scope" value="Bacteria"/>
</dbReference>
<evidence type="ECO:0000313" key="1">
    <source>
        <dbReference type="EMBL" id="ACE05552.1"/>
    </source>
</evidence>
<sequence>MEELAIKIRIYDRQYPMKVHPKDEALVRKAAEQINSQIKAYRDKFGITDIQDLLAMVAFDCLVDSQKVKKSKTEDQQAISKRISAMLQLIDSTM</sequence>
<reference evidence="1 2" key="1">
    <citation type="journal article" date="2010" name="J. Bacteriol.">
        <title>The genome of the amoeba symbiont 'Candidatus Amoebophilus asiaticus' reveals common mechanisms for host cell interaction among amoeba-associated bacteria.</title>
        <authorList>
            <person name="Schmitz-Esser S."/>
            <person name="Tischler P."/>
            <person name="Arnold R."/>
            <person name="Montanaro J."/>
            <person name="Wagner M."/>
            <person name="Rattei T."/>
            <person name="Horn M."/>
        </authorList>
    </citation>
    <scope>NUCLEOTIDE SEQUENCE [LARGE SCALE GENOMIC DNA]</scope>
    <source>
        <strain evidence="1 2">5a2</strain>
    </source>
</reference>
<dbReference type="InterPro" id="IPR007838">
    <property type="entry name" value="Cell_div_ZapA-like"/>
</dbReference>
<name>B3EUD3_AMOA5</name>
<dbReference type="STRING" id="452471.Aasi_0104"/>
<evidence type="ECO:0000313" key="2">
    <source>
        <dbReference type="Proteomes" id="UP000001227"/>
    </source>
</evidence>
<dbReference type="AlphaFoldDB" id="B3EUD3"/>
<dbReference type="Pfam" id="PF05164">
    <property type="entry name" value="ZapA"/>
    <property type="match status" value="1"/>
</dbReference>
<accession>B3EUD3</accession>
<dbReference type="HOGENOM" id="CLU_164748_2_0_10"/>
<dbReference type="SUPFAM" id="SSF102829">
    <property type="entry name" value="Cell division protein ZapA-like"/>
    <property type="match status" value="1"/>
</dbReference>
<organism evidence="1 2">
    <name type="scientific">Amoebophilus asiaticus (strain 5a2)</name>
    <dbReference type="NCBI Taxonomy" id="452471"/>
    <lineage>
        <taxon>Bacteria</taxon>
        <taxon>Pseudomonadati</taxon>
        <taxon>Bacteroidota</taxon>
        <taxon>Cytophagia</taxon>
        <taxon>Cytophagales</taxon>
        <taxon>Amoebophilaceae</taxon>
        <taxon>Candidatus Amoebophilus</taxon>
    </lineage>
</organism>